<sequence>MLRFTNEQELAVNAAREGFNQTQTALAANHRDIVGNASVIPLDAWRRIDQRTVQIQRDVLGVFNRLARANYTPVGIGDLVNYFPKVSDSGEVHVSMDGRSEGKADQALVTYEGTPVPIFDAYARFGWRQMAVMQKAPSGIDTTTIANNVRKIAERMENMALNGESGISVAGTQIYGLRNFPLRNTAVTGVTLQGATGANWLAVFQALIFQLLGDNNFGRVTVFMNYTDYTYADINEFAAGYPKTILQRLSEIKGIAEIIPVSRLPADELIGISDIDTSDWGTVLNAMPLVTRPKARHNPEDDYTFGTMAAAATQLKSDFDGRCAIAHLTKV</sequence>
<evidence type="ECO:0000313" key="1">
    <source>
        <dbReference type="EMBL" id="MBB3193943.1"/>
    </source>
</evidence>
<proteinExistence type="predicted"/>
<accession>A0ABR6GP98</accession>
<organism evidence="1 2">
    <name type="scientific">Roseateles terrae</name>
    <dbReference type="NCBI Taxonomy" id="431060"/>
    <lineage>
        <taxon>Bacteria</taxon>
        <taxon>Pseudomonadati</taxon>
        <taxon>Pseudomonadota</taxon>
        <taxon>Betaproteobacteria</taxon>
        <taxon>Burkholderiales</taxon>
        <taxon>Sphaerotilaceae</taxon>
        <taxon>Roseateles</taxon>
    </lineage>
</organism>
<evidence type="ECO:0000313" key="2">
    <source>
        <dbReference type="Proteomes" id="UP000574369"/>
    </source>
</evidence>
<evidence type="ECO:0008006" key="3">
    <source>
        <dbReference type="Google" id="ProtNLM"/>
    </source>
</evidence>
<dbReference type="InterPro" id="IPR046227">
    <property type="entry name" value="DUF6260"/>
</dbReference>
<reference evidence="1 2" key="1">
    <citation type="submission" date="2020-08" db="EMBL/GenBank/DDBJ databases">
        <title>Genomic Encyclopedia of Type Strains, Phase III (KMG-III): the genomes of soil and plant-associated and newly described type strains.</title>
        <authorList>
            <person name="Whitman W."/>
        </authorList>
    </citation>
    <scope>NUCLEOTIDE SEQUENCE [LARGE SCALE GENOMIC DNA]</scope>
    <source>
        <strain evidence="1 2">CECT 7247</strain>
    </source>
</reference>
<comment type="caution">
    <text evidence="1">The sequence shown here is derived from an EMBL/GenBank/DDBJ whole genome shotgun (WGS) entry which is preliminary data.</text>
</comment>
<dbReference type="Gene3D" id="3.30.2400.30">
    <property type="match status" value="1"/>
</dbReference>
<protein>
    <recommendedName>
        <fullName evidence="3">DUF2184 domain-containing protein</fullName>
    </recommendedName>
</protein>
<dbReference type="Pfam" id="PF19774">
    <property type="entry name" value="DUF6260"/>
    <property type="match status" value="1"/>
</dbReference>
<name>A0ABR6GP98_9BURK</name>
<gene>
    <name evidence="1" type="ORF">FHS28_001328</name>
</gene>
<dbReference type="RefSeq" id="WP_088449839.1">
    <property type="nucleotide sequence ID" value="NZ_JACHXO010000002.1"/>
</dbReference>
<dbReference type="EMBL" id="JACHXO010000002">
    <property type="protein sequence ID" value="MBB3193943.1"/>
    <property type="molecule type" value="Genomic_DNA"/>
</dbReference>
<keyword evidence="2" id="KW-1185">Reference proteome</keyword>
<dbReference type="Proteomes" id="UP000574369">
    <property type="component" value="Unassembled WGS sequence"/>
</dbReference>